<keyword evidence="1" id="KW-0175">Coiled coil</keyword>
<dbReference type="AlphaFoldDB" id="A0A7S3JP54"/>
<reference evidence="3" key="1">
    <citation type="submission" date="2021-01" db="EMBL/GenBank/DDBJ databases">
        <authorList>
            <person name="Corre E."/>
            <person name="Pelletier E."/>
            <person name="Niang G."/>
            <person name="Scheremetjew M."/>
            <person name="Finn R."/>
            <person name="Kale V."/>
            <person name="Holt S."/>
            <person name="Cochrane G."/>
            <person name="Meng A."/>
            <person name="Brown T."/>
            <person name="Cohen L."/>
        </authorList>
    </citation>
    <scope>NUCLEOTIDE SEQUENCE</scope>
    <source>
        <strain evidence="3">CCMP1510</strain>
    </source>
</reference>
<feature type="coiled-coil region" evidence="1">
    <location>
        <begin position="455"/>
        <end position="485"/>
    </location>
</feature>
<dbReference type="EMBL" id="HBIJ01001878">
    <property type="protein sequence ID" value="CAE0360593.1"/>
    <property type="molecule type" value="Transcribed_RNA"/>
</dbReference>
<protein>
    <submittedName>
        <fullName evidence="3">Uncharacterized protein</fullName>
    </submittedName>
</protein>
<feature type="region of interest" description="Disordered" evidence="2">
    <location>
        <begin position="298"/>
        <end position="357"/>
    </location>
</feature>
<feature type="region of interest" description="Disordered" evidence="2">
    <location>
        <begin position="524"/>
        <end position="590"/>
    </location>
</feature>
<gene>
    <name evidence="3" type="ORF">ALAG00032_LOCUS1323</name>
</gene>
<evidence type="ECO:0000256" key="2">
    <source>
        <dbReference type="SAM" id="MobiDB-lite"/>
    </source>
</evidence>
<accession>A0A7S3JP54</accession>
<feature type="compositionally biased region" description="Basic and acidic residues" evidence="2">
    <location>
        <begin position="346"/>
        <end position="357"/>
    </location>
</feature>
<evidence type="ECO:0000256" key="1">
    <source>
        <dbReference type="SAM" id="Coils"/>
    </source>
</evidence>
<proteinExistence type="predicted"/>
<name>A0A7S3JP54_9STRA</name>
<feature type="compositionally biased region" description="Polar residues" evidence="2">
    <location>
        <begin position="547"/>
        <end position="558"/>
    </location>
</feature>
<feature type="compositionally biased region" description="Basic and acidic residues" evidence="2">
    <location>
        <begin position="33"/>
        <end position="64"/>
    </location>
</feature>
<feature type="region of interest" description="Disordered" evidence="2">
    <location>
        <begin position="1"/>
        <end position="68"/>
    </location>
</feature>
<sequence length="590" mass="67056">MAENDAVLMDIDQVDAKNEETAIQPKVEPSSSDSREKKENGIIKTNDHEEIKEGGMEIKKKNGEGNDSGIAPYPRLYRDLEAQEKQFSGIFGEYIFRRLPAWAPALTAKEIESDLTEIKEAVGAKYNRRRKKKSAVSPPVKPRGFYKPSAKKENVVKSAAGRKPAARKKKDDEDKLVPLGKGPKVTATELIQGEYNLHELEAQSQSLKDFAKQRKERAAIDREDRLDLIRHLLIHIDDEYTKMADAWRKMILLGELEVATSVRKMRRRDNGSLATDSNTHHEGREDVLDAFMHAYQGKSPQEEEEDMEKASTNPEAQENGGIETSSADNKKETKIRTSARAQARAKQQEEEKRKQDMKRIKLRLGKEFFSPPTDVPLILSPLSRRPDAVLAADYSLIEHPEEMIDPRLNDPVLQEWEDLRLKALELEGKSRHLDYWMKQHLEMKRSTIDMIQKCVKGHESAQEKLDQVMEEYEELVKERLDREADAAANEAICRSAHDAVAAAFTALGHPVPIYISLEEEERIAADQNQDDSDSDEPMQVDDPGINFKQSSSKDSTAPMSKKRKTPIDDENVAADVKKSRYEKNNNHCYS</sequence>
<feature type="region of interest" description="Disordered" evidence="2">
    <location>
        <begin position="127"/>
        <end position="179"/>
    </location>
</feature>
<feature type="compositionally biased region" description="Polar residues" evidence="2">
    <location>
        <begin position="310"/>
        <end position="327"/>
    </location>
</feature>
<feature type="compositionally biased region" description="Acidic residues" evidence="2">
    <location>
        <begin position="528"/>
        <end position="539"/>
    </location>
</feature>
<feature type="compositionally biased region" description="Basic and acidic residues" evidence="2">
    <location>
        <begin position="575"/>
        <end position="590"/>
    </location>
</feature>
<organism evidence="3">
    <name type="scientific">Aureoumbra lagunensis</name>
    <dbReference type="NCBI Taxonomy" id="44058"/>
    <lineage>
        <taxon>Eukaryota</taxon>
        <taxon>Sar</taxon>
        <taxon>Stramenopiles</taxon>
        <taxon>Ochrophyta</taxon>
        <taxon>Pelagophyceae</taxon>
        <taxon>Pelagomonadales</taxon>
        <taxon>Aureoumbra</taxon>
    </lineage>
</organism>
<evidence type="ECO:0000313" key="3">
    <source>
        <dbReference type="EMBL" id="CAE0360593.1"/>
    </source>
</evidence>